<reference evidence="7" key="2">
    <citation type="submission" date="2025-09" db="UniProtKB">
        <authorList>
            <consortium name="Ensembl"/>
        </authorList>
    </citation>
    <scope>IDENTIFICATION</scope>
</reference>
<feature type="region of interest" description="Disordered" evidence="6">
    <location>
        <begin position="263"/>
        <end position="290"/>
    </location>
</feature>
<evidence type="ECO:0000313" key="7">
    <source>
        <dbReference type="Ensembl" id="ENSOSUP00000000864.1"/>
    </source>
</evidence>
<name>A0A8C8A6I9_9STRI</name>
<reference evidence="7" key="1">
    <citation type="submission" date="2025-08" db="UniProtKB">
        <authorList>
            <consortium name="Ensembl"/>
        </authorList>
    </citation>
    <scope>IDENTIFICATION</scope>
</reference>
<keyword evidence="3" id="KW-0968">Cytoplasmic vesicle</keyword>
<evidence type="ECO:0000313" key="8">
    <source>
        <dbReference type="Proteomes" id="UP000694552"/>
    </source>
</evidence>
<keyword evidence="2" id="KW-0677">Repeat</keyword>
<dbReference type="SUPFAM" id="SSF82185">
    <property type="entry name" value="Histone H3 K4-specific methyltransferase SET7/9 N-terminal domain"/>
    <property type="match status" value="2"/>
</dbReference>
<evidence type="ECO:0000256" key="3">
    <source>
        <dbReference type="ARBA" id="ARBA00023329"/>
    </source>
</evidence>
<comment type="subcellular location">
    <subcellularLocation>
        <location evidence="1">Cytoplasmic vesicle</location>
        <location evidence="1">Secretory vesicle</location>
        <location evidence="1">Acrosome</location>
    </subcellularLocation>
</comment>
<dbReference type="AlphaFoldDB" id="A0A8C8A6I9"/>
<evidence type="ECO:0000256" key="2">
    <source>
        <dbReference type="ARBA" id="ARBA00022737"/>
    </source>
</evidence>
<dbReference type="SMART" id="SM00698">
    <property type="entry name" value="MORN"/>
    <property type="match status" value="6"/>
</dbReference>
<dbReference type="PANTHER" id="PTHR46511">
    <property type="entry name" value="MORN REPEAT-CONTAINING PROTEIN 3"/>
    <property type="match status" value="1"/>
</dbReference>
<dbReference type="Proteomes" id="UP000694552">
    <property type="component" value="Unplaced"/>
</dbReference>
<protein>
    <recommendedName>
        <fullName evidence="4">MORN repeat-containing protein 3</fullName>
    </recommendedName>
</protein>
<dbReference type="GO" id="GO:0001669">
    <property type="term" value="C:acrosomal vesicle"/>
    <property type="evidence" value="ECO:0007669"/>
    <property type="project" value="UniProtKB-SubCell"/>
</dbReference>
<evidence type="ECO:0000256" key="6">
    <source>
        <dbReference type="SAM" id="MobiDB-lite"/>
    </source>
</evidence>
<dbReference type="Gene3D" id="2.20.110.10">
    <property type="entry name" value="Histone H3 K4-specific methyltransferase SET7/9 N-terminal domain"/>
    <property type="match status" value="3"/>
</dbReference>
<keyword evidence="8" id="KW-1185">Reference proteome</keyword>
<evidence type="ECO:0000256" key="5">
    <source>
        <dbReference type="ARBA" id="ARBA00045851"/>
    </source>
</evidence>
<dbReference type="Pfam" id="PF02493">
    <property type="entry name" value="MORN"/>
    <property type="match status" value="6"/>
</dbReference>
<evidence type="ECO:0000256" key="1">
    <source>
        <dbReference type="ARBA" id="ARBA00004218"/>
    </source>
</evidence>
<comment type="function">
    <text evidence="5">Assembles a suppression complex (suppresome) by tethering SIRT1 and MDM2 to regulate composite modifications of p53/TP53. Confers both deacetylation-mediated functional inactivation, by SIRT1, and ubiquitination-dependent degradation, by MDM2, of p53/TP53, promoting a proliferative and cell survival behaviors. May play a role in the regulation of spermatogenesis.</text>
</comment>
<sequence length="290" mass="32447">MPIVKYPRATEPLWHEWDRKAQKCGLRHTVYAVNGDHYTGEWLDNLKHGKGTQVWKHTGTIYSGDWKFGKRDGYGSYSIRDSATKEYKKVYTGWWENDQKCGYGAMFYPSGERYEGEWSCGLRSGWGRMYHQDGSIYEGQWLADQPGGQGMLRLPNENRYEGGWEDGKKHGPGKFFYLDKGQLFEGIWAADIPKCGILIDFGRDEAPAPTQYPIPKECRGPVTPQLRSLASPCPQGHGCSIPTRGQDPATATPSCDVPTCAAAQRHRMAAAPQPPGRKQTLGQPVSSSPD</sequence>
<dbReference type="InterPro" id="IPR052472">
    <property type="entry name" value="MORN3"/>
</dbReference>
<proteinExistence type="predicted"/>
<accession>A0A8C8A6I9</accession>
<organism evidence="7 8">
    <name type="scientific">Otus sunia</name>
    <name type="common">Oriental scops-owl</name>
    <dbReference type="NCBI Taxonomy" id="257818"/>
    <lineage>
        <taxon>Eukaryota</taxon>
        <taxon>Metazoa</taxon>
        <taxon>Chordata</taxon>
        <taxon>Craniata</taxon>
        <taxon>Vertebrata</taxon>
        <taxon>Euteleostomi</taxon>
        <taxon>Archelosauria</taxon>
        <taxon>Archosauria</taxon>
        <taxon>Dinosauria</taxon>
        <taxon>Saurischia</taxon>
        <taxon>Theropoda</taxon>
        <taxon>Coelurosauria</taxon>
        <taxon>Aves</taxon>
        <taxon>Neognathae</taxon>
        <taxon>Neoaves</taxon>
        <taxon>Telluraves</taxon>
        <taxon>Strigiformes</taxon>
        <taxon>Strigidae</taxon>
        <taxon>Otus</taxon>
    </lineage>
</organism>
<feature type="compositionally biased region" description="Polar residues" evidence="6">
    <location>
        <begin position="280"/>
        <end position="290"/>
    </location>
</feature>
<dbReference type="PANTHER" id="PTHR46511:SF1">
    <property type="entry name" value="MORN REPEAT-CONTAINING PROTEIN 3"/>
    <property type="match status" value="1"/>
</dbReference>
<dbReference type="InterPro" id="IPR003409">
    <property type="entry name" value="MORN"/>
</dbReference>
<dbReference type="Ensembl" id="ENSOSUT00000000881.1">
    <property type="protein sequence ID" value="ENSOSUP00000000864.1"/>
    <property type="gene ID" value="ENSOSUG00000000665.1"/>
</dbReference>
<evidence type="ECO:0000256" key="4">
    <source>
        <dbReference type="ARBA" id="ARBA00039854"/>
    </source>
</evidence>